<keyword evidence="2" id="KW-1185">Reference proteome</keyword>
<comment type="caution">
    <text evidence="1">The sequence shown here is derived from an EMBL/GenBank/DDBJ whole genome shotgun (WGS) entry which is preliminary data.</text>
</comment>
<dbReference type="OrthoDB" id="9775154at2"/>
<name>A0A2N5DT93_9GAMM</name>
<dbReference type="InterPro" id="IPR027417">
    <property type="entry name" value="P-loop_NTPase"/>
</dbReference>
<feature type="non-terminal residue" evidence="1">
    <location>
        <position position="390"/>
    </location>
</feature>
<evidence type="ECO:0000313" key="2">
    <source>
        <dbReference type="Proteomes" id="UP000234240"/>
    </source>
</evidence>
<dbReference type="Proteomes" id="UP000234240">
    <property type="component" value="Unassembled WGS sequence"/>
</dbReference>
<organism evidence="1 2">
    <name type="scientific">Chimaeribacter californicus</name>
    <dbReference type="NCBI Taxonomy" id="2060067"/>
    <lineage>
        <taxon>Bacteria</taxon>
        <taxon>Pseudomonadati</taxon>
        <taxon>Pseudomonadota</taxon>
        <taxon>Gammaproteobacteria</taxon>
        <taxon>Enterobacterales</taxon>
        <taxon>Yersiniaceae</taxon>
        <taxon>Chimaeribacter</taxon>
    </lineage>
</organism>
<gene>
    <name evidence="1" type="ORF">CYR55_22700</name>
</gene>
<proteinExistence type="predicted"/>
<protein>
    <submittedName>
        <fullName evidence="1">Terminase</fullName>
    </submittedName>
</protein>
<dbReference type="AlphaFoldDB" id="A0A2N5DT93"/>
<dbReference type="EMBL" id="PJZF01000056">
    <property type="protein sequence ID" value="PLR29615.1"/>
    <property type="molecule type" value="Genomic_DNA"/>
</dbReference>
<sequence length="390" mass="43981">MATSQNKRSVVDDPRWQQLVVMYRYDWITAAEVVFGKTPTWQQEMIIEAVQQTGSRTTVSSGHGTGKSDMTSIMILCYMIFYPDARVILVANKLQQVKTGIFKYLKQNWKVALSKFPWLAEYFTLTDMQFFENSSKGSWEVVPKGFRLGNEEALAGEHAEHLLYIIDEASGVSDKAFGIIKGALTQDDNRLLLISQPTRTSGEFYDSHHRLAKTPDNPKGTYTAIKLNSEESPLVTLKFIAEKLLDYGGRESPEYLIKVRGEFPSTLSGYLLGRDVCERAMRRHVPLAKGWGWVASCDVGNGRDKSILGIFRVSGYGKHRRVVPHQVFEMESTVTPSRFADFIFNECTHEKYPNISIVIDGDGIGATTADVLEEKHGVMAQRIRWGLPVH</sequence>
<accession>A0A2N5DT93</accession>
<evidence type="ECO:0000313" key="1">
    <source>
        <dbReference type="EMBL" id="PLR29615.1"/>
    </source>
</evidence>
<reference evidence="1 2" key="1">
    <citation type="submission" date="2017-12" db="EMBL/GenBank/DDBJ databases">
        <title>Characterization of six clinical isolates of Enterochimera gen. nov., a novel genus of the Yersiniaciae family and the three species Enterochimera arupensis sp. nov., Enterochimera coloradensis sp. nov, and Enterochimera californica sp. nov.</title>
        <authorList>
            <person name="Rossi A."/>
            <person name="Fisher M."/>
        </authorList>
    </citation>
    <scope>NUCLEOTIDE SEQUENCE [LARGE SCALE GENOMIC DNA]</scope>
    <source>
        <strain evidence="2">2015-Iso6</strain>
    </source>
</reference>
<dbReference type="Gene3D" id="3.40.50.300">
    <property type="entry name" value="P-loop containing nucleotide triphosphate hydrolases"/>
    <property type="match status" value="1"/>
</dbReference>
<dbReference type="RefSeq" id="WP_101818565.1">
    <property type="nucleotide sequence ID" value="NZ_PJZF01000056.1"/>
</dbReference>
<dbReference type="Gene3D" id="3.30.420.240">
    <property type="match status" value="1"/>
</dbReference>